<dbReference type="GO" id="GO:0033615">
    <property type="term" value="P:mitochondrial proton-transporting ATP synthase complex assembly"/>
    <property type="evidence" value="ECO:0007669"/>
    <property type="project" value="TreeGrafter"/>
</dbReference>
<dbReference type="OrthoDB" id="17089at2759"/>
<proteinExistence type="predicted"/>
<evidence type="ECO:0000256" key="1">
    <source>
        <dbReference type="SAM" id="MobiDB-lite"/>
    </source>
</evidence>
<dbReference type="InterPro" id="IPR007849">
    <property type="entry name" value="ATP10"/>
</dbReference>
<evidence type="ECO:0000313" key="3">
    <source>
        <dbReference type="Proteomes" id="UP000469558"/>
    </source>
</evidence>
<organism evidence="2 3">
    <name type="scientific">Lachnellula suecica</name>
    <dbReference type="NCBI Taxonomy" id="602035"/>
    <lineage>
        <taxon>Eukaryota</taxon>
        <taxon>Fungi</taxon>
        <taxon>Dikarya</taxon>
        <taxon>Ascomycota</taxon>
        <taxon>Pezizomycotina</taxon>
        <taxon>Leotiomycetes</taxon>
        <taxon>Helotiales</taxon>
        <taxon>Lachnaceae</taxon>
        <taxon>Lachnellula</taxon>
    </lineage>
</organism>
<dbReference type="AlphaFoldDB" id="A0A8T9C673"/>
<dbReference type="Pfam" id="PF05176">
    <property type="entry name" value="ATP-synt_10"/>
    <property type="match status" value="1"/>
</dbReference>
<evidence type="ECO:0000313" key="2">
    <source>
        <dbReference type="EMBL" id="TVY78260.1"/>
    </source>
</evidence>
<dbReference type="EMBL" id="QGMK01000809">
    <property type="protein sequence ID" value="TVY78260.1"/>
    <property type="molecule type" value="Genomic_DNA"/>
</dbReference>
<keyword evidence="3" id="KW-1185">Reference proteome</keyword>
<reference evidence="2 3" key="1">
    <citation type="submission" date="2018-05" db="EMBL/GenBank/DDBJ databases">
        <title>Genome sequencing and assembly of the regulated plant pathogen Lachnellula willkommii and related sister species for the development of diagnostic species identification markers.</title>
        <authorList>
            <person name="Giroux E."/>
            <person name="Bilodeau G."/>
        </authorList>
    </citation>
    <scope>NUCLEOTIDE SEQUENCE [LARGE SCALE GENOMIC DNA]</scope>
    <source>
        <strain evidence="2 3">CBS 268.59</strain>
    </source>
</reference>
<dbReference type="PANTHER" id="PTHR28106">
    <property type="entry name" value="MITOCHONDRIAL ATPASE COMPLEX SUBUNIT ATP10"/>
    <property type="match status" value="1"/>
</dbReference>
<dbReference type="GO" id="GO:0005743">
    <property type="term" value="C:mitochondrial inner membrane"/>
    <property type="evidence" value="ECO:0007669"/>
    <property type="project" value="TreeGrafter"/>
</dbReference>
<protein>
    <submittedName>
        <fullName evidence="2">Mitochondrial ATPase complex subunit ATP10</fullName>
    </submittedName>
</protein>
<feature type="compositionally biased region" description="Pro residues" evidence="1">
    <location>
        <begin position="62"/>
        <end position="71"/>
    </location>
</feature>
<sequence length="367" mass="41127">MILSRRPLRSANASLEAAACLLCQWRSFSSSYQRLAEKPIPSTPPKAPSPASVPPTLDAAPPKAPTPPPSPLEDAPRAYGKNVDEFTPKPLNRPIGLPKPPQAGENSGKDTRTIKQRRDDFVDYDKHLARRKQLTHKVATPYFREWSNMRFSKGKSFLAPPGLFKAEKALYFPNLQGQTLLKDKKVRDTTPLFEDKVSIVSIFNTQWAENQANTFASEKSNAELHRAVKASGGVAQMVQINVEENWMKAMIVKLFMYNLRNQRPAEDWGRYFLVRRGLTEEIRDAMGLLNSKVGYTYLLDGECRIRWAGSGPAEGGEKDGLVKSARRLIEESKTKRKGKVSAQRPPTIEAEKPALNPKAEAWARTIM</sequence>
<name>A0A8T9C673_9HELO</name>
<comment type="caution">
    <text evidence="2">The sequence shown here is derived from an EMBL/GenBank/DDBJ whole genome shotgun (WGS) entry which is preliminary data.</text>
</comment>
<dbReference type="PANTHER" id="PTHR28106:SF1">
    <property type="entry name" value="MITOCHONDRIAL ATPASE COMPLEX SUBUNIT ATP10"/>
    <property type="match status" value="1"/>
</dbReference>
<dbReference type="Proteomes" id="UP000469558">
    <property type="component" value="Unassembled WGS sequence"/>
</dbReference>
<feature type="compositionally biased region" description="Pro residues" evidence="1">
    <location>
        <begin position="41"/>
        <end position="53"/>
    </location>
</feature>
<gene>
    <name evidence="2" type="primary">ATP10</name>
    <name evidence="2" type="ORF">LSUE1_G003074</name>
</gene>
<feature type="region of interest" description="Disordered" evidence="1">
    <location>
        <begin position="36"/>
        <end position="111"/>
    </location>
</feature>
<accession>A0A8T9C673</accession>